<dbReference type="AlphaFoldDB" id="A0AAD5Y196"/>
<protein>
    <recommendedName>
        <fullName evidence="3">Transposase</fullName>
    </recommendedName>
</protein>
<accession>A0AAD5Y196</accession>
<dbReference type="Proteomes" id="UP001211065">
    <property type="component" value="Unassembled WGS sequence"/>
</dbReference>
<name>A0AAD5Y196_9FUNG</name>
<keyword evidence="2" id="KW-1185">Reference proteome</keyword>
<organism evidence="1 2">
    <name type="scientific">Clydaea vesicula</name>
    <dbReference type="NCBI Taxonomy" id="447962"/>
    <lineage>
        <taxon>Eukaryota</taxon>
        <taxon>Fungi</taxon>
        <taxon>Fungi incertae sedis</taxon>
        <taxon>Chytridiomycota</taxon>
        <taxon>Chytridiomycota incertae sedis</taxon>
        <taxon>Chytridiomycetes</taxon>
        <taxon>Lobulomycetales</taxon>
        <taxon>Lobulomycetaceae</taxon>
        <taxon>Clydaea</taxon>
    </lineage>
</organism>
<evidence type="ECO:0000313" key="2">
    <source>
        <dbReference type="Proteomes" id="UP001211065"/>
    </source>
</evidence>
<evidence type="ECO:0008006" key="3">
    <source>
        <dbReference type="Google" id="ProtNLM"/>
    </source>
</evidence>
<proteinExistence type="predicted"/>
<reference evidence="1" key="1">
    <citation type="submission" date="2020-05" db="EMBL/GenBank/DDBJ databases">
        <title>Phylogenomic resolution of chytrid fungi.</title>
        <authorList>
            <person name="Stajich J.E."/>
            <person name="Amses K."/>
            <person name="Simmons R."/>
            <person name="Seto K."/>
            <person name="Myers J."/>
            <person name="Bonds A."/>
            <person name="Quandt C.A."/>
            <person name="Barry K."/>
            <person name="Liu P."/>
            <person name="Grigoriev I."/>
            <person name="Longcore J.E."/>
            <person name="James T.Y."/>
        </authorList>
    </citation>
    <scope>NUCLEOTIDE SEQUENCE</scope>
    <source>
        <strain evidence="1">JEL0476</strain>
    </source>
</reference>
<comment type="caution">
    <text evidence="1">The sequence shown here is derived from an EMBL/GenBank/DDBJ whole genome shotgun (WGS) entry which is preliminary data.</text>
</comment>
<evidence type="ECO:0000313" key="1">
    <source>
        <dbReference type="EMBL" id="KAJ3226568.1"/>
    </source>
</evidence>
<sequence>MPNIIYESRGFTYLQDAISNENPVAIQRPINIPQHKRLNVFRRSGFDVMLLGEYRTSKLCPDCHGVLETFRRRMSPKPWKKNDEVTVHGLLRCQSEFCQQSSEFPSRLWNRDDVATLNQKLTVKEILAGEGRPARFLRAIIPIIPE</sequence>
<gene>
    <name evidence="1" type="ORF">HK099_004595</name>
</gene>
<dbReference type="EMBL" id="JADGJW010000033">
    <property type="protein sequence ID" value="KAJ3226568.1"/>
    <property type="molecule type" value="Genomic_DNA"/>
</dbReference>